<evidence type="ECO:0000259" key="6">
    <source>
        <dbReference type="PROSITE" id="PS51443"/>
    </source>
</evidence>
<sequence length="125" mass="13589">MRVLTLILKVVCLSLCLTIGPVSAQPLPLPEPLISLNSDRGSRLLLESEANRAYWPLSIQFVTQKNQAYCGVASLAMVLNALGVSAPSTPEFEPFKTFTQDNRIHPSGAAGFWVPRVVTSVHGDR</sequence>
<dbReference type="GO" id="GO:0046938">
    <property type="term" value="P:phytochelatin biosynthetic process"/>
    <property type="evidence" value="ECO:0007669"/>
    <property type="project" value="InterPro"/>
</dbReference>
<dbReference type="OrthoDB" id="8560621at2"/>
<dbReference type="InterPro" id="IPR040409">
    <property type="entry name" value="PCS-like"/>
</dbReference>
<reference evidence="7 8" key="1">
    <citation type="journal article" date="2019" name="Syst. Appl. Microbiol.">
        <title>Microvirga tunisiensis sp. nov., a root nodule symbiotic bacterium isolated from Lupinus micranthus and L. luteus grown in Northern Tunisia.</title>
        <authorList>
            <person name="Msaddak A."/>
            <person name="Rejili M."/>
            <person name="Duran D."/>
            <person name="Mars M."/>
            <person name="Palacios J.M."/>
            <person name="Ruiz-Argueso T."/>
            <person name="Rey L."/>
            <person name="Imperial J."/>
        </authorList>
    </citation>
    <scope>NUCLEOTIDE SEQUENCE [LARGE SCALE GENOMIC DNA]</scope>
    <source>
        <strain evidence="7 8">Lmie10</strain>
    </source>
</reference>
<comment type="caution">
    <text evidence="7">The sequence shown here is derived from an EMBL/GenBank/DDBJ whole genome shotgun (WGS) entry which is preliminary data.</text>
</comment>
<dbReference type="EC" id="2.3.2.15" evidence="1"/>
<evidence type="ECO:0000256" key="5">
    <source>
        <dbReference type="SAM" id="SignalP"/>
    </source>
</evidence>
<dbReference type="GO" id="GO:0016756">
    <property type="term" value="F:glutathione gamma-glutamylcysteinyltransferase activity"/>
    <property type="evidence" value="ECO:0007669"/>
    <property type="project" value="UniProtKB-EC"/>
</dbReference>
<feature type="chain" id="PRO_5030135840" description="glutathione gamma-glutamylcysteinyltransferase" evidence="5">
    <location>
        <begin position="25"/>
        <end position="125"/>
    </location>
</feature>
<dbReference type="PROSITE" id="PS51443">
    <property type="entry name" value="PCS"/>
    <property type="match status" value="1"/>
</dbReference>
<feature type="domain" description="Peptidase C83" evidence="6">
    <location>
        <begin position="17"/>
        <end position="125"/>
    </location>
</feature>
<dbReference type="RefSeq" id="WP_152718718.1">
    <property type="nucleotide sequence ID" value="NZ_VOSJ01000881.1"/>
</dbReference>
<dbReference type="GO" id="GO:0010038">
    <property type="term" value="P:response to metal ion"/>
    <property type="evidence" value="ECO:0007669"/>
    <property type="project" value="InterPro"/>
</dbReference>
<keyword evidence="8" id="KW-1185">Reference proteome</keyword>
<dbReference type="Pfam" id="PF05023">
    <property type="entry name" value="Phytochelatin"/>
    <property type="match status" value="1"/>
</dbReference>
<dbReference type="InterPro" id="IPR007719">
    <property type="entry name" value="PCS_N"/>
</dbReference>
<feature type="signal peptide" evidence="5">
    <location>
        <begin position="1"/>
        <end position="24"/>
    </location>
</feature>
<keyword evidence="5" id="KW-0732">Signal</keyword>
<accession>A0A5N7MXC1</accession>
<name>A0A5N7MXC1_9HYPH</name>
<gene>
    <name evidence="7" type="ORF">FS320_43920</name>
</gene>
<dbReference type="AlphaFoldDB" id="A0A5N7MXC1"/>
<evidence type="ECO:0000313" key="7">
    <source>
        <dbReference type="EMBL" id="MPR31601.1"/>
    </source>
</evidence>
<dbReference type="InterPro" id="IPR038765">
    <property type="entry name" value="Papain-like_cys_pep_sf"/>
</dbReference>
<evidence type="ECO:0000256" key="3">
    <source>
        <dbReference type="ARBA" id="ARBA00022679"/>
    </source>
</evidence>
<dbReference type="GO" id="GO:0046872">
    <property type="term" value="F:metal ion binding"/>
    <property type="evidence" value="ECO:0007669"/>
    <property type="project" value="UniProtKB-KW"/>
</dbReference>
<dbReference type="Gene3D" id="3.90.70.30">
    <property type="entry name" value="Phytochelatin synthase, N-terminal domain"/>
    <property type="match status" value="1"/>
</dbReference>
<organism evidence="7 8">
    <name type="scientific">Microvirga tunisiensis</name>
    <dbReference type="NCBI Taxonomy" id="2108360"/>
    <lineage>
        <taxon>Bacteria</taxon>
        <taxon>Pseudomonadati</taxon>
        <taxon>Pseudomonadota</taxon>
        <taxon>Alphaproteobacteria</taxon>
        <taxon>Hyphomicrobiales</taxon>
        <taxon>Methylobacteriaceae</taxon>
        <taxon>Microvirga</taxon>
    </lineage>
</organism>
<evidence type="ECO:0000313" key="8">
    <source>
        <dbReference type="Proteomes" id="UP000403266"/>
    </source>
</evidence>
<keyword evidence="3" id="KW-0808">Transferase</keyword>
<protein>
    <recommendedName>
        <fullName evidence="1">glutathione gamma-glutamylcysteinyltransferase</fullName>
        <ecNumber evidence="1">2.3.2.15</ecNumber>
    </recommendedName>
</protein>
<dbReference type="EMBL" id="VOSK01000822">
    <property type="protein sequence ID" value="MPR31601.1"/>
    <property type="molecule type" value="Genomic_DNA"/>
</dbReference>
<dbReference type="PANTHER" id="PTHR33447">
    <property type="entry name" value="GLUTATHIONE GAMMA-GLUTAMYLCYSTEINYLTRANSFERASE"/>
    <property type="match status" value="1"/>
</dbReference>
<keyword evidence="2" id="KW-0104">Cadmium</keyword>
<evidence type="ECO:0000256" key="1">
    <source>
        <dbReference type="ARBA" id="ARBA00012468"/>
    </source>
</evidence>
<dbReference type="InterPro" id="IPR038156">
    <property type="entry name" value="PCS_N_sf"/>
</dbReference>
<evidence type="ECO:0000256" key="2">
    <source>
        <dbReference type="ARBA" id="ARBA00022539"/>
    </source>
</evidence>
<proteinExistence type="predicted"/>
<evidence type="ECO:0000256" key="4">
    <source>
        <dbReference type="ARBA" id="ARBA00022723"/>
    </source>
</evidence>
<keyword evidence="4" id="KW-0479">Metal-binding</keyword>
<dbReference type="SUPFAM" id="SSF54001">
    <property type="entry name" value="Cysteine proteinases"/>
    <property type="match status" value="1"/>
</dbReference>
<dbReference type="Proteomes" id="UP000403266">
    <property type="component" value="Unassembled WGS sequence"/>
</dbReference>